<evidence type="ECO:0000256" key="1">
    <source>
        <dbReference type="SAM" id="Phobius"/>
    </source>
</evidence>
<protein>
    <submittedName>
        <fullName evidence="2">Uncharacterized protein</fullName>
    </submittedName>
</protein>
<accession>A0A2P2PNX6</accession>
<name>A0A2P2PNX6_RHIMU</name>
<organism evidence="2">
    <name type="scientific">Rhizophora mucronata</name>
    <name type="common">Asiatic mangrove</name>
    <dbReference type="NCBI Taxonomy" id="61149"/>
    <lineage>
        <taxon>Eukaryota</taxon>
        <taxon>Viridiplantae</taxon>
        <taxon>Streptophyta</taxon>
        <taxon>Embryophyta</taxon>
        <taxon>Tracheophyta</taxon>
        <taxon>Spermatophyta</taxon>
        <taxon>Magnoliopsida</taxon>
        <taxon>eudicotyledons</taxon>
        <taxon>Gunneridae</taxon>
        <taxon>Pentapetalae</taxon>
        <taxon>rosids</taxon>
        <taxon>fabids</taxon>
        <taxon>Malpighiales</taxon>
        <taxon>Rhizophoraceae</taxon>
        <taxon>Rhizophora</taxon>
    </lineage>
</organism>
<sequence length="68" mass="8354">MKHFRSSVPREKKSKKKNFCSFNNSYIIFNVWNSIKLLSYYITSPSRYFHNVATQFFRSINKLRNQRR</sequence>
<keyword evidence="1" id="KW-0472">Membrane</keyword>
<keyword evidence="1" id="KW-1133">Transmembrane helix</keyword>
<proteinExistence type="predicted"/>
<dbReference type="EMBL" id="GGEC01075825">
    <property type="protein sequence ID" value="MBX56309.1"/>
    <property type="molecule type" value="Transcribed_RNA"/>
</dbReference>
<keyword evidence="1" id="KW-0812">Transmembrane</keyword>
<reference evidence="2" key="1">
    <citation type="submission" date="2018-02" db="EMBL/GenBank/DDBJ databases">
        <title>Rhizophora mucronata_Transcriptome.</title>
        <authorList>
            <person name="Meera S.P."/>
            <person name="Sreeshan A."/>
            <person name="Augustine A."/>
        </authorList>
    </citation>
    <scope>NUCLEOTIDE SEQUENCE</scope>
    <source>
        <tissue evidence="2">Leaf</tissue>
    </source>
</reference>
<feature type="transmembrane region" description="Helical" evidence="1">
    <location>
        <begin position="21"/>
        <end position="42"/>
    </location>
</feature>
<evidence type="ECO:0000313" key="2">
    <source>
        <dbReference type="EMBL" id="MBX56309.1"/>
    </source>
</evidence>
<dbReference type="AlphaFoldDB" id="A0A2P2PNX6"/>